<comment type="caution">
    <text evidence="1">The sequence shown here is derived from an EMBL/GenBank/DDBJ whole genome shotgun (WGS) entry which is preliminary data.</text>
</comment>
<reference evidence="1 2" key="1">
    <citation type="submission" date="2018-06" db="EMBL/GenBank/DDBJ databases">
        <title>Comparative genomics reveals the genomic features of Rhizophagus irregularis, R. cerebriforme, R. diaphanum and Gigaspora rosea, and their symbiotic lifestyle signature.</title>
        <authorList>
            <person name="Morin E."/>
            <person name="San Clemente H."/>
            <person name="Chen E.C.H."/>
            <person name="De La Providencia I."/>
            <person name="Hainaut M."/>
            <person name="Kuo A."/>
            <person name="Kohler A."/>
            <person name="Murat C."/>
            <person name="Tang N."/>
            <person name="Roy S."/>
            <person name="Loubradou J."/>
            <person name="Henrissat B."/>
            <person name="Grigoriev I.V."/>
            <person name="Corradi N."/>
            <person name="Roux C."/>
            <person name="Martin F.M."/>
        </authorList>
    </citation>
    <scope>NUCLEOTIDE SEQUENCE [LARGE SCALE GENOMIC DNA]</scope>
    <source>
        <strain evidence="1 2">DAOM 194757</strain>
    </source>
</reference>
<organism evidence="1 2">
    <name type="scientific">Gigaspora rosea</name>
    <dbReference type="NCBI Taxonomy" id="44941"/>
    <lineage>
        <taxon>Eukaryota</taxon>
        <taxon>Fungi</taxon>
        <taxon>Fungi incertae sedis</taxon>
        <taxon>Mucoromycota</taxon>
        <taxon>Glomeromycotina</taxon>
        <taxon>Glomeromycetes</taxon>
        <taxon>Diversisporales</taxon>
        <taxon>Gigasporaceae</taxon>
        <taxon>Gigaspora</taxon>
    </lineage>
</organism>
<proteinExistence type="predicted"/>
<dbReference type="Proteomes" id="UP000266673">
    <property type="component" value="Unassembled WGS sequence"/>
</dbReference>
<accession>A0A397WD92</accession>
<evidence type="ECO:0000313" key="1">
    <source>
        <dbReference type="EMBL" id="RIB30286.1"/>
    </source>
</evidence>
<dbReference type="EMBL" id="QKWP01000016">
    <property type="protein sequence ID" value="RIB30286.1"/>
    <property type="molecule type" value="Genomic_DNA"/>
</dbReference>
<dbReference type="AlphaFoldDB" id="A0A397WD92"/>
<sequence>MLEALKFLLNVLEDVVKEEEKKTLYIYYFIQKVPSNNSVKDTTQEKEELKKEKTIELGSNIALVNLISNYFEVLNTWISELRRPAKHESQSENKTIGTLKIKNKAEKTDHINKTNTLGIKKAKHEAYEPY</sequence>
<name>A0A397WD92_9GLOM</name>
<evidence type="ECO:0000313" key="2">
    <source>
        <dbReference type="Proteomes" id="UP000266673"/>
    </source>
</evidence>
<protein>
    <submittedName>
        <fullName evidence="1">Uncharacterized protein</fullName>
    </submittedName>
</protein>
<dbReference type="OrthoDB" id="2492172at2759"/>
<keyword evidence="2" id="KW-1185">Reference proteome</keyword>
<gene>
    <name evidence="1" type="ORF">C2G38_2153023</name>
</gene>